<evidence type="ECO:0000256" key="3">
    <source>
        <dbReference type="ARBA" id="ARBA00023315"/>
    </source>
</evidence>
<feature type="region of interest" description="Disordered" evidence="4">
    <location>
        <begin position="242"/>
        <end position="267"/>
    </location>
</feature>
<dbReference type="AlphaFoldDB" id="A0A545UAN7"/>
<dbReference type="EMBL" id="VIKS01000010">
    <property type="protein sequence ID" value="TQV86534.1"/>
    <property type="molecule type" value="Genomic_DNA"/>
</dbReference>
<evidence type="ECO:0000256" key="4">
    <source>
        <dbReference type="SAM" id="MobiDB-lite"/>
    </source>
</evidence>
<dbReference type="OrthoDB" id="5290997at2"/>
<dbReference type="CDD" id="cd07989">
    <property type="entry name" value="LPLAT_AGPAT-like"/>
    <property type="match status" value="1"/>
</dbReference>
<dbReference type="GO" id="GO:0006654">
    <property type="term" value="P:phosphatidic acid biosynthetic process"/>
    <property type="evidence" value="ECO:0007669"/>
    <property type="project" value="TreeGrafter"/>
</dbReference>
<comment type="pathway">
    <text evidence="1">Lipid metabolism.</text>
</comment>
<evidence type="ECO:0000313" key="8">
    <source>
        <dbReference type="Proteomes" id="UP000315439"/>
    </source>
</evidence>
<evidence type="ECO:0000256" key="1">
    <source>
        <dbReference type="ARBA" id="ARBA00005189"/>
    </source>
</evidence>
<evidence type="ECO:0000313" key="7">
    <source>
        <dbReference type="EMBL" id="TQV86534.1"/>
    </source>
</evidence>
<dbReference type="PANTHER" id="PTHR10434">
    <property type="entry name" value="1-ACYL-SN-GLYCEROL-3-PHOSPHATE ACYLTRANSFERASE"/>
    <property type="match status" value="1"/>
</dbReference>
<evidence type="ECO:0000256" key="2">
    <source>
        <dbReference type="ARBA" id="ARBA00022679"/>
    </source>
</evidence>
<comment type="caution">
    <text evidence="7">The sequence shown here is derived from an EMBL/GenBank/DDBJ whole genome shotgun (WGS) entry which is preliminary data.</text>
</comment>
<proteinExistence type="predicted"/>
<protein>
    <submittedName>
        <fullName evidence="7">1-acyl-sn-glycerol-3-phosphate acyltransferase</fullName>
    </submittedName>
</protein>
<dbReference type="PANTHER" id="PTHR10434:SF11">
    <property type="entry name" value="1-ACYL-SN-GLYCEROL-3-PHOSPHATE ACYLTRANSFERASE"/>
    <property type="match status" value="1"/>
</dbReference>
<dbReference type="SUPFAM" id="SSF69593">
    <property type="entry name" value="Glycerol-3-phosphate (1)-acyltransferase"/>
    <property type="match status" value="1"/>
</dbReference>
<name>A0A545UAN7_9GAMM</name>
<reference evidence="7 8" key="1">
    <citation type="submission" date="2019-07" db="EMBL/GenBank/DDBJ databases">
        <title>Draft genome for Aliikangiella sp. M105.</title>
        <authorList>
            <person name="Wang G."/>
        </authorList>
    </citation>
    <scope>NUCLEOTIDE SEQUENCE [LARGE SCALE GENOMIC DNA]</scope>
    <source>
        <strain evidence="7 8">M105</strain>
    </source>
</reference>
<dbReference type="Pfam" id="PF01553">
    <property type="entry name" value="Acyltransferase"/>
    <property type="match status" value="1"/>
</dbReference>
<keyword evidence="5" id="KW-0472">Membrane</keyword>
<dbReference type="SMART" id="SM00563">
    <property type="entry name" value="PlsC"/>
    <property type="match status" value="1"/>
</dbReference>
<keyword evidence="5" id="KW-0812">Transmembrane</keyword>
<keyword evidence="2 7" id="KW-0808">Transferase</keyword>
<keyword evidence="3 7" id="KW-0012">Acyltransferase</keyword>
<dbReference type="Proteomes" id="UP000315439">
    <property type="component" value="Unassembled WGS sequence"/>
</dbReference>
<feature type="domain" description="Phospholipid/glycerol acyltransferase" evidence="6">
    <location>
        <begin position="78"/>
        <end position="192"/>
    </location>
</feature>
<feature type="compositionally biased region" description="Polar residues" evidence="4">
    <location>
        <begin position="254"/>
        <end position="267"/>
    </location>
</feature>
<keyword evidence="5" id="KW-1133">Transmembrane helix</keyword>
<evidence type="ECO:0000256" key="5">
    <source>
        <dbReference type="SAM" id="Phobius"/>
    </source>
</evidence>
<gene>
    <name evidence="7" type="ORF">FLL46_16640</name>
</gene>
<feature type="transmembrane region" description="Helical" evidence="5">
    <location>
        <begin position="12"/>
        <end position="35"/>
    </location>
</feature>
<keyword evidence="8" id="KW-1185">Reference proteome</keyword>
<sequence length="267" mass="30116">MTGKKASKLRFCWIAFMTGVFTFWYSMKVILGSFVSRDFRTYVNKTMYRWAEKLLGLIQVKVNVIGLDNMPSSGQRPVIVMCNHSSLYDIPISAVALNTSLRMLTKKELFKIPVFATALRKGEFVSVDRNNREQSRMDLKIARQKMLDGIILWVAPEGTRSKDGKLAKFKRGGFHLALDTEALIVPMVIKDIHKVQAGDDLTLYLGQEISVEVCKPIDAAEFSVEERRALVSKVRNRMLSALDQPCESEDNRPGSRNNAGDKNAASY</sequence>
<evidence type="ECO:0000259" key="6">
    <source>
        <dbReference type="SMART" id="SM00563"/>
    </source>
</evidence>
<dbReference type="GO" id="GO:0003841">
    <property type="term" value="F:1-acylglycerol-3-phosphate O-acyltransferase activity"/>
    <property type="evidence" value="ECO:0007669"/>
    <property type="project" value="TreeGrafter"/>
</dbReference>
<dbReference type="InterPro" id="IPR002123">
    <property type="entry name" value="Plipid/glycerol_acylTrfase"/>
</dbReference>
<accession>A0A545UAN7</accession>
<organism evidence="7 8">
    <name type="scientific">Aliikangiella coralliicola</name>
    <dbReference type="NCBI Taxonomy" id="2592383"/>
    <lineage>
        <taxon>Bacteria</taxon>
        <taxon>Pseudomonadati</taxon>
        <taxon>Pseudomonadota</taxon>
        <taxon>Gammaproteobacteria</taxon>
        <taxon>Oceanospirillales</taxon>
        <taxon>Pleioneaceae</taxon>
        <taxon>Aliikangiella</taxon>
    </lineage>
</organism>
<dbReference type="RefSeq" id="WP_142932458.1">
    <property type="nucleotide sequence ID" value="NZ_ML660166.1"/>
</dbReference>